<dbReference type="OrthoDB" id="10009287at2759"/>
<evidence type="ECO:0000256" key="2">
    <source>
        <dbReference type="ARBA" id="ARBA00008573"/>
    </source>
</evidence>
<keyword evidence="3 6" id="KW-0812">Transmembrane</keyword>
<evidence type="ECO:0000256" key="4">
    <source>
        <dbReference type="ARBA" id="ARBA00022989"/>
    </source>
</evidence>
<sequence length="181" mass="20808">MEGIQTKLSYYNAQADKELSKYPQIIKLEQVTNVPKTYMAASVVGLVFALIFFNVGGQLLSNIIGWVYPAYASFKALESSDNADDTQWLTYWTVFGFVSLVEFFSDIILYWMPFYYTVKTLFFLWLFMPSFKGAQTVYTKFLRPALRTYQGDIDDKLKGWKNKVESVAKDTVINAATTHED</sequence>
<dbReference type="GO" id="GO:0016020">
    <property type="term" value="C:membrane"/>
    <property type="evidence" value="ECO:0007669"/>
    <property type="project" value="UniProtKB-SubCell"/>
</dbReference>
<keyword evidence="5 6" id="KW-0472">Membrane</keyword>
<evidence type="ECO:0000313" key="8">
    <source>
        <dbReference type="Proteomes" id="UP000266861"/>
    </source>
</evidence>
<dbReference type="STRING" id="1348612.A0A397I903"/>
<comment type="subcellular location">
    <subcellularLocation>
        <location evidence="1 6">Membrane</location>
        <topology evidence="1 6">Multi-pass membrane protein</topology>
    </subcellularLocation>
</comment>
<dbReference type="Pfam" id="PF03134">
    <property type="entry name" value="TB2_DP1_HVA22"/>
    <property type="match status" value="1"/>
</dbReference>
<protein>
    <recommendedName>
        <fullName evidence="6">Protein YOP1</fullName>
    </recommendedName>
</protein>
<organism evidence="7 8">
    <name type="scientific">Diversispora epigaea</name>
    <dbReference type="NCBI Taxonomy" id="1348612"/>
    <lineage>
        <taxon>Eukaryota</taxon>
        <taxon>Fungi</taxon>
        <taxon>Fungi incertae sedis</taxon>
        <taxon>Mucoromycota</taxon>
        <taxon>Glomeromycotina</taxon>
        <taxon>Glomeromycetes</taxon>
        <taxon>Diversisporales</taxon>
        <taxon>Diversisporaceae</taxon>
        <taxon>Diversispora</taxon>
    </lineage>
</organism>
<keyword evidence="4 6" id="KW-1133">Transmembrane helix</keyword>
<dbReference type="EMBL" id="PQFF01000260">
    <property type="protein sequence ID" value="RHZ69320.1"/>
    <property type="molecule type" value="Genomic_DNA"/>
</dbReference>
<comment type="caution">
    <text evidence="7">The sequence shown here is derived from an EMBL/GenBank/DDBJ whole genome shotgun (WGS) entry which is preliminary data.</text>
</comment>
<feature type="transmembrane region" description="Helical" evidence="6">
    <location>
        <begin position="43"/>
        <end position="68"/>
    </location>
</feature>
<comment type="similarity">
    <text evidence="2 6">Belongs to the DP1 family.</text>
</comment>
<keyword evidence="8" id="KW-1185">Reference proteome</keyword>
<dbReference type="PANTHER" id="PTHR12300">
    <property type="entry name" value="HVA22-LIKE PROTEINS"/>
    <property type="match status" value="1"/>
</dbReference>
<name>A0A397I903_9GLOM</name>
<proteinExistence type="inferred from homology"/>
<evidence type="ECO:0000313" key="7">
    <source>
        <dbReference type="EMBL" id="RHZ69320.1"/>
    </source>
</evidence>
<dbReference type="PANTHER" id="PTHR12300:SF161">
    <property type="entry name" value="RECEPTOR EXPRESSION-ENHANCING PROTEIN"/>
    <property type="match status" value="1"/>
</dbReference>
<comment type="caution">
    <text evidence="6">Lacks conserved residue(s) required for the propagation of feature annotation.</text>
</comment>
<evidence type="ECO:0000256" key="5">
    <source>
        <dbReference type="ARBA" id="ARBA00023136"/>
    </source>
</evidence>
<accession>A0A397I903</accession>
<feature type="transmembrane region" description="Helical" evidence="6">
    <location>
        <begin position="88"/>
        <end position="112"/>
    </location>
</feature>
<dbReference type="AlphaFoldDB" id="A0A397I903"/>
<evidence type="ECO:0000256" key="6">
    <source>
        <dbReference type="RuleBase" id="RU362006"/>
    </source>
</evidence>
<evidence type="ECO:0000256" key="3">
    <source>
        <dbReference type="ARBA" id="ARBA00022692"/>
    </source>
</evidence>
<gene>
    <name evidence="7" type="ORF">Glove_284g87</name>
</gene>
<dbReference type="Proteomes" id="UP000266861">
    <property type="component" value="Unassembled WGS sequence"/>
</dbReference>
<dbReference type="InterPro" id="IPR004345">
    <property type="entry name" value="TB2_DP1_HVA22"/>
</dbReference>
<reference evidence="7 8" key="1">
    <citation type="submission" date="2018-08" db="EMBL/GenBank/DDBJ databases">
        <title>Genome and evolution of the arbuscular mycorrhizal fungus Diversispora epigaea (formerly Glomus versiforme) and its bacterial endosymbionts.</title>
        <authorList>
            <person name="Sun X."/>
            <person name="Fei Z."/>
            <person name="Harrison M."/>
        </authorList>
    </citation>
    <scope>NUCLEOTIDE SEQUENCE [LARGE SCALE GENOMIC DNA]</scope>
    <source>
        <strain evidence="7 8">IT104</strain>
    </source>
</reference>
<evidence type="ECO:0000256" key="1">
    <source>
        <dbReference type="ARBA" id="ARBA00004141"/>
    </source>
</evidence>